<protein>
    <submittedName>
        <fullName evidence="1">RidA family protein</fullName>
    </submittedName>
</protein>
<dbReference type="Pfam" id="PF01042">
    <property type="entry name" value="Ribonuc_L-PSP"/>
    <property type="match status" value="1"/>
</dbReference>
<dbReference type="EMBL" id="JAHVHU010000002">
    <property type="protein sequence ID" value="MBY5956950.1"/>
    <property type="molecule type" value="Genomic_DNA"/>
</dbReference>
<organism evidence="1 2">
    <name type="scientific">Membranihabitans marinus</name>
    <dbReference type="NCBI Taxonomy" id="1227546"/>
    <lineage>
        <taxon>Bacteria</taxon>
        <taxon>Pseudomonadati</taxon>
        <taxon>Bacteroidota</taxon>
        <taxon>Saprospiria</taxon>
        <taxon>Saprospirales</taxon>
        <taxon>Saprospiraceae</taxon>
        <taxon>Membranihabitans</taxon>
    </lineage>
</organism>
<dbReference type="RefSeq" id="WP_222578464.1">
    <property type="nucleotide sequence ID" value="NZ_JAHVHU010000002.1"/>
</dbReference>
<comment type="caution">
    <text evidence="1">The sequence shown here is derived from an EMBL/GenBank/DDBJ whole genome shotgun (WGS) entry which is preliminary data.</text>
</comment>
<dbReference type="Gene3D" id="3.30.1330.40">
    <property type="entry name" value="RutC-like"/>
    <property type="match status" value="1"/>
</dbReference>
<dbReference type="GO" id="GO:0005829">
    <property type="term" value="C:cytosol"/>
    <property type="evidence" value="ECO:0007669"/>
    <property type="project" value="TreeGrafter"/>
</dbReference>
<sequence>MKKVITGKDVPKSSLPFSPALQVGEWVFVSGQASVDESGNIVNDTFEGECRRSFENVKKVLAGAGLTLDDVVQVRNYVGKQAYLPEFNKIYREYFNEPYPARTTIMNCLGSLLKFEIEVIAMKPSE</sequence>
<name>A0A953HRB2_9BACT</name>
<dbReference type="GO" id="GO:0019239">
    <property type="term" value="F:deaminase activity"/>
    <property type="evidence" value="ECO:0007669"/>
    <property type="project" value="TreeGrafter"/>
</dbReference>
<gene>
    <name evidence="1" type="ORF">KUV50_02305</name>
</gene>
<dbReference type="CDD" id="cd00448">
    <property type="entry name" value="YjgF_YER057c_UK114_family"/>
    <property type="match status" value="1"/>
</dbReference>
<proteinExistence type="predicted"/>
<accession>A0A953HRB2</accession>
<dbReference type="InterPro" id="IPR035959">
    <property type="entry name" value="RutC-like_sf"/>
</dbReference>
<evidence type="ECO:0000313" key="1">
    <source>
        <dbReference type="EMBL" id="MBY5956950.1"/>
    </source>
</evidence>
<reference evidence="1" key="1">
    <citation type="submission" date="2021-06" db="EMBL/GenBank/DDBJ databases">
        <title>44 bacteria genomes isolated from Dapeng, Shenzhen.</title>
        <authorList>
            <person name="Zheng W."/>
            <person name="Yu S."/>
            <person name="Huang Y."/>
        </authorList>
    </citation>
    <scope>NUCLEOTIDE SEQUENCE</scope>
    <source>
        <strain evidence="1">DP5N28-2</strain>
    </source>
</reference>
<dbReference type="Proteomes" id="UP000753961">
    <property type="component" value="Unassembled WGS sequence"/>
</dbReference>
<evidence type="ECO:0000313" key="2">
    <source>
        <dbReference type="Proteomes" id="UP000753961"/>
    </source>
</evidence>
<dbReference type="PANTHER" id="PTHR11803:SF44">
    <property type="entry name" value="RUTC FAMILY PROTEIN YJGH"/>
    <property type="match status" value="1"/>
</dbReference>
<dbReference type="InterPro" id="IPR006175">
    <property type="entry name" value="YjgF/YER057c/UK114"/>
</dbReference>
<dbReference type="PANTHER" id="PTHR11803">
    <property type="entry name" value="2-IMINOBUTANOATE/2-IMINOPROPANOATE DEAMINASE RIDA"/>
    <property type="match status" value="1"/>
</dbReference>
<keyword evidence="2" id="KW-1185">Reference proteome</keyword>
<dbReference type="AlphaFoldDB" id="A0A953HRB2"/>
<dbReference type="SUPFAM" id="SSF55298">
    <property type="entry name" value="YjgF-like"/>
    <property type="match status" value="1"/>
</dbReference>